<name>A0A4T0UM71_9NEIS</name>
<proteinExistence type="predicted"/>
<dbReference type="PANTHER" id="PTHR43808">
    <property type="entry name" value="ACETYLORNITHINE DEACETYLASE"/>
    <property type="match status" value="1"/>
</dbReference>
<protein>
    <submittedName>
        <fullName evidence="7">M20 family metallopeptidase</fullName>
    </submittedName>
</protein>
<sequence length="463" mass="50103">MDLMVDAKLAAPDYQANWRHSMSYLRVAPLTAACLAAFSMSAFAAPLDAAKVKATVEGQFPAFVQDHKTITEIESPTGDKAGSRKMAEWLKAKFEPLGYTVSFRENDSSTHVIARKKGEGKQRVLILGHTDTVQPVGSLAKQPYSFDPKTGIAKGPGVGDSKASVAQLLHFAQSLEKLGYKNYGEMIFYFDGEEEVGSDLEEQLLEELSKQADLTLSVDTSRPDWGLTTQRKWSANYDLKVHGVTGHAGNAPQSSASATVELANQITRIMKLASPLPKDPAQFSAEGLKKRGLSDHGQYIPEVTINFGVVETGNKKRNSVPADALAKFEVRAYDPALMQKLDSAIKKIAATPSVGGTRIELKGPFSTLPAMAKTPQAARMVESYKNIIKQQYGAKVVEWSGGGVTIGNFTSKHIPTIDGLGVETDYEHDLNKETADLNTFAPRTVGMILLLDDVANNGLAAKK</sequence>
<keyword evidence="5" id="KW-0732">Signal</keyword>
<evidence type="ECO:0000256" key="3">
    <source>
        <dbReference type="ARBA" id="ARBA00022801"/>
    </source>
</evidence>
<evidence type="ECO:0000256" key="4">
    <source>
        <dbReference type="ARBA" id="ARBA00022833"/>
    </source>
</evidence>
<dbReference type="InterPro" id="IPR050072">
    <property type="entry name" value="Peptidase_M20A"/>
</dbReference>
<evidence type="ECO:0000313" key="8">
    <source>
        <dbReference type="Proteomes" id="UP000308891"/>
    </source>
</evidence>
<dbReference type="GO" id="GO:0016787">
    <property type="term" value="F:hydrolase activity"/>
    <property type="evidence" value="ECO:0007669"/>
    <property type="project" value="UniProtKB-KW"/>
</dbReference>
<evidence type="ECO:0000256" key="5">
    <source>
        <dbReference type="SAM" id="SignalP"/>
    </source>
</evidence>
<dbReference type="InterPro" id="IPR011650">
    <property type="entry name" value="Peptidase_M20_dimer"/>
</dbReference>
<reference evidence="7 8" key="1">
    <citation type="submission" date="2019-04" db="EMBL/GenBank/DDBJ databases">
        <title>Crenobacter sp. nov.</title>
        <authorList>
            <person name="Shi S."/>
        </authorList>
    </citation>
    <scope>NUCLEOTIDE SEQUENCE [LARGE SCALE GENOMIC DNA]</scope>
    <source>
        <strain evidence="7 8">GY 70310</strain>
    </source>
</reference>
<dbReference type="SUPFAM" id="SSF55031">
    <property type="entry name" value="Bacterial exopeptidase dimerisation domain"/>
    <property type="match status" value="1"/>
</dbReference>
<feature type="signal peptide" evidence="5">
    <location>
        <begin position="1"/>
        <end position="44"/>
    </location>
</feature>
<evidence type="ECO:0000259" key="6">
    <source>
        <dbReference type="Pfam" id="PF07687"/>
    </source>
</evidence>
<dbReference type="AlphaFoldDB" id="A0A4T0UM71"/>
<dbReference type="Pfam" id="PF07687">
    <property type="entry name" value="M20_dimer"/>
    <property type="match status" value="1"/>
</dbReference>
<dbReference type="InterPro" id="IPR036264">
    <property type="entry name" value="Bact_exopeptidase_dim_dom"/>
</dbReference>
<keyword evidence="3" id="KW-0378">Hydrolase</keyword>
<keyword evidence="4" id="KW-0862">Zinc</keyword>
<comment type="caution">
    <text evidence="7">The sequence shown here is derived from an EMBL/GenBank/DDBJ whole genome shotgun (WGS) entry which is preliminary data.</text>
</comment>
<gene>
    <name evidence="7" type="ORF">E5K04_13430</name>
</gene>
<keyword evidence="2" id="KW-0479">Metal-binding</keyword>
<evidence type="ECO:0000256" key="1">
    <source>
        <dbReference type="ARBA" id="ARBA00001947"/>
    </source>
</evidence>
<accession>A0A4T0UM71</accession>
<dbReference type="GO" id="GO:0046872">
    <property type="term" value="F:metal ion binding"/>
    <property type="evidence" value="ECO:0007669"/>
    <property type="project" value="UniProtKB-KW"/>
</dbReference>
<feature type="domain" description="Peptidase M20 dimerisation" evidence="6">
    <location>
        <begin position="231"/>
        <end position="352"/>
    </location>
</feature>
<dbReference type="InterPro" id="IPR001261">
    <property type="entry name" value="ArgE/DapE_CS"/>
</dbReference>
<evidence type="ECO:0000256" key="2">
    <source>
        <dbReference type="ARBA" id="ARBA00022723"/>
    </source>
</evidence>
<dbReference type="Pfam" id="PF01546">
    <property type="entry name" value="Peptidase_M20"/>
    <property type="match status" value="1"/>
</dbReference>
<comment type="cofactor">
    <cofactor evidence="1">
        <name>Zn(2+)</name>
        <dbReference type="ChEBI" id="CHEBI:29105"/>
    </cofactor>
</comment>
<dbReference type="Gene3D" id="3.30.70.360">
    <property type="match status" value="1"/>
</dbReference>
<dbReference type="SUPFAM" id="SSF53187">
    <property type="entry name" value="Zn-dependent exopeptidases"/>
    <property type="match status" value="1"/>
</dbReference>
<evidence type="ECO:0000313" key="7">
    <source>
        <dbReference type="EMBL" id="TIC79738.1"/>
    </source>
</evidence>
<keyword evidence="8" id="KW-1185">Reference proteome</keyword>
<organism evidence="7 8">
    <name type="scientific">Crenobacter intestini</name>
    <dbReference type="NCBI Taxonomy" id="2563443"/>
    <lineage>
        <taxon>Bacteria</taxon>
        <taxon>Pseudomonadati</taxon>
        <taxon>Pseudomonadota</taxon>
        <taxon>Betaproteobacteria</taxon>
        <taxon>Neisseriales</taxon>
        <taxon>Neisseriaceae</taxon>
        <taxon>Crenobacter</taxon>
    </lineage>
</organism>
<dbReference type="Gene3D" id="3.40.630.10">
    <property type="entry name" value="Zn peptidases"/>
    <property type="match status" value="1"/>
</dbReference>
<dbReference type="InterPro" id="IPR002933">
    <property type="entry name" value="Peptidase_M20"/>
</dbReference>
<dbReference type="Proteomes" id="UP000308891">
    <property type="component" value="Unassembled WGS sequence"/>
</dbReference>
<dbReference type="OrthoDB" id="9776600at2"/>
<dbReference type="EMBL" id="STGJ01000016">
    <property type="protein sequence ID" value="TIC79738.1"/>
    <property type="molecule type" value="Genomic_DNA"/>
</dbReference>
<dbReference type="PANTHER" id="PTHR43808:SF9">
    <property type="entry name" value="BLL0789 PROTEIN"/>
    <property type="match status" value="1"/>
</dbReference>
<feature type="chain" id="PRO_5020993086" evidence="5">
    <location>
        <begin position="45"/>
        <end position="463"/>
    </location>
</feature>
<dbReference type="PROSITE" id="PS00758">
    <property type="entry name" value="ARGE_DAPE_CPG2_1"/>
    <property type="match status" value="1"/>
</dbReference>